<reference evidence="1" key="1">
    <citation type="journal article" date="2014" name="Front. Microbiol.">
        <title>High frequency of phylogenetically diverse reductive dehalogenase-homologous genes in deep subseafloor sedimentary metagenomes.</title>
        <authorList>
            <person name="Kawai M."/>
            <person name="Futagami T."/>
            <person name="Toyoda A."/>
            <person name="Takaki Y."/>
            <person name="Nishi S."/>
            <person name="Hori S."/>
            <person name="Arai W."/>
            <person name="Tsubouchi T."/>
            <person name="Morono Y."/>
            <person name="Uchiyama I."/>
            <person name="Ito T."/>
            <person name="Fujiyama A."/>
            <person name="Inagaki F."/>
            <person name="Takami H."/>
        </authorList>
    </citation>
    <scope>NUCLEOTIDE SEQUENCE</scope>
    <source>
        <strain evidence="1">Expedition CK06-06</strain>
    </source>
</reference>
<organism evidence="1">
    <name type="scientific">marine sediment metagenome</name>
    <dbReference type="NCBI Taxonomy" id="412755"/>
    <lineage>
        <taxon>unclassified sequences</taxon>
        <taxon>metagenomes</taxon>
        <taxon>ecological metagenomes</taxon>
    </lineage>
</organism>
<evidence type="ECO:0000313" key="1">
    <source>
        <dbReference type="EMBL" id="GAI34503.1"/>
    </source>
</evidence>
<comment type="caution">
    <text evidence="1">The sequence shown here is derived from an EMBL/GenBank/DDBJ whole genome shotgun (WGS) entry which is preliminary data.</text>
</comment>
<gene>
    <name evidence="1" type="ORF">S06H3_41900</name>
</gene>
<accession>X1MTC2</accession>
<sequence>MRQAVREISPHDGCSCLIDVFDLGEKAAPNCNASYDAEKNNDGPGSCKAADEHIFE</sequence>
<proteinExistence type="predicted"/>
<protein>
    <submittedName>
        <fullName evidence="1">Uncharacterized protein</fullName>
    </submittedName>
</protein>
<dbReference type="AlphaFoldDB" id="X1MTC2"/>
<name>X1MTC2_9ZZZZ</name>
<dbReference type="EMBL" id="BARV01025867">
    <property type="protein sequence ID" value="GAI34503.1"/>
    <property type="molecule type" value="Genomic_DNA"/>
</dbReference>